<proteinExistence type="evidence at transcript level"/>
<keyword evidence="5 8" id="KW-0694">RNA-binding</keyword>
<keyword evidence="6 8" id="KW-0733">Signal recognition particle</keyword>
<evidence type="ECO:0000256" key="3">
    <source>
        <dbReference type="ARBA" id="ARBA00017926"/>
    </source>
</evidence>
<dbReference type="GO" id="GO:0005786">
    <property type="term" value="C:signal recognition particle, endoplasmic reticulum targeting"/>
    <property type="evidence" value="ECO:0007669"/>
    <property type="project" value="UniProtKB-UniRule"/>
</dbReference>
<evidence type="ECO:0000256" key="1">
    <source>
        <dbReference type="ARBA" id="ARBA00004496"/>
    </source>
</evidence>
<dbReference type="PANTHER" id="PTHR12013">
    <property type="entry name" value="SIGNAL RECOGNITION PARTICLE 14 KD PROTEIN"/>
    <property type="match status" value="1"/>
</dbReference>
<evidence type="ECO:0000256" key="7">
    <source>
        <dbReference type="ARBA" id="ARBA00023274"/>
    </source>
</evidence>
<evidence type="ECO:0000256" key="8">
    <source>
        <dbReference type="RuleBase" id="RU368100"/>
    </source>
</evidence>
<evidence type="ECO:0000256" key="6">
    <source>
        <dbReference type="ARBA" id="ARBA00023135"/>
    </source>
</evidence>
<dbReference type="GO" id="GO:0030942">
    <property type="term" value="F:endoplasmic reticulum signal peptide binding"/>
    <property type="evidence" value="ECO:0007669"/>
    <property type="project" value="UniProtKB-UniRule"/>
</dbReference>
<comment type="subcellular location">
    <subcellularLocation>
        <location evidence="1 8">Cytoplasm</location>
    </subcellularLocation>
</comment>
<evidence type="ECO:0000313" key="9">
    <source>
        <dbReference type="EMBL" id="ABO26665.1"/>
    </source>
</evidence>
<keyword evidence="7 8" id="KW-0687">Ribonucleoprotein</keyword>
<dbReference type="SUPFAM" id="SSF54762">
    <property type="entry name" value="Signal recognition particle alu RNA binding heterodimer, SRP9/14"/>
    <property type="match status" value="1"/>
</dbReference>
<dbReference type="AlphaFoldDB" id="B6RB61"/>
<comment type="similarity">
    <text evidence="2 8">Belongs to the SRP14 family.</text>
</comment>
<dbReference type="Pfam" id="PF02290">
    <property type="entry name" value="SRP14"/>
    <property type="match status" value="1"/>
</dbReference>
<organism evidence="9">
    <name type="scientific">Haliotis discus discus</name>
    <name type="common">disc abalone</name>
    <dbReference type="NCBI Taxonomy" id="91233"/>
    <lineage>
        <taxon>Eukaryota</taxon>
        <taxon>Metazoa</taxon>
        <taxon>Spiralia</taxon>
        <taxon>Lophotrochozoa</taxon>
        <taxon>Mollusca</taxon>
        <taxon>Gastropoda</taxon>
        <taxon>Vetigastropoda</taxon>
        <taxon>Lepetellida</taxon>
        <taxon>Haliotoidea</taxon>
        <taxon>Haliotidae</taxon>
        <taxon>Haliotis</taxon>
    </lineage>
</organism>
<comment type="function">
    <text evidence="8">Component of the signal recognition particle (SRP) complex, a ribonucleoprotein complex that mediates the cotranslational targeting of secretory and membrane proteins to the endoplasmic reticulum (ER). SRP9 together with SRP14 and the Alu portion of the SRP RNA, constitutes the elongation arrest domain of SRP. The complex of SRP9 and SRP14 is required for SRP RNA binding.</text>
</comment>
<reference evidence="9" key="1">
    <citation type="submission" date="2006-10" db="EMBL/GenBank/DDBJ databases">
        <title>Novel gene discovery from Haliotis discus discus by normalized cDNA library analysis.</title>
        <authorList>
            <person name="Kang H.-S."/>
            <person name="De Zoysa M."/>
            <person name="Lee J."/>
        </authorList>
    </citation>
    <scope>NUCLEOTIDE SEQUENCE</scope>
</reference>
<sequence>MLLENDFFLTGLTRLFQKGKTSGSISLTMKRYDGRTKPLPRTGHVPDPTEYKCLIRATLGSKKISTVVHQKDVNKFQLAYANLIKGNLDGMKKKDKGKKKKATQ</sequence>
<name>B6RB61_HALDI</name>
<dbReference type="GO" id="GO:0006614">
    <property type="term" value="P:SRP-dependent cotranslational protein targeting to membrane"/>
    <property type="evidence" value="ECO:0007669"/>
    <property type="project" value="UniProtKB-UniRule"/>
</dbReference>
<dbReference type="EMBL" id="EF103407">
    <property type="protein sequence ID" value="ABO26665.1"/>
    <property type="molecule type" value="mRNA"/>
</dbReference>
<comment type="subunit">
    <text evidence="8">Heterodimer with SRP9; binds RNA as heterodimer. Component of a signal recognition particle (SRP) complex that consists of a 7SL RNA molecule of 300 nucleotides and six protein subunits: SRP72, SRP68, SRP54, SRP19, SRP14 and SRP9.</text>
</comment>
<dbReference type="FunFam" id="3.30.720.10:FF:000003">
    <property type="entry name" value="Signal recognition particle 14"/>
    <property type="match status" value="1"/>
</dbReference>
<evidence type="ECO:0000256" key="5">
    <source>
        <dbReference type="ARBA" id="ARBA00022884"/>
    </source>
</evidence>
<dbReference type="InterPro" id="IPR009018">
    <property type="entry name" value="Signal_recog_particle_SRP9/14"/>
</dbReference>
<dbReference type="InterPro" id="IPR003210">
    <property type="entry name" value="Signal_recog_particle_SRP14"/>
</dbReference>
<dbReference type="GO" id="GO:0008312">
    <property type="term" value="F:7S RNA binding"/>
    <property type="evidence" value="ECO:0007669"/>
    <property type="project" value="UniProtKB-UniRule"/>
</dbReference>
<keyword evidence="4 8" id="KW-0963">Cytoplasm</keyword>
<dbReference type="Gene3D" id="3.30.720.10">
    <property type="entry name" value="Signal recognition particle alu RNA binding heterodimer, srp9/1"/>
    <property type="match status" value="1"/>
</dbReference>
<protein>
    <recommendedName>
        <fullName evidence="3 8">Signal recognition particle 14 kDa protein</fullName>
        <shortName evidence="8">SRP14</shortName>
    </recommendedName>
</protein>
<evidence type="ECO:0000256" key="2">
    <source>
        <dbReference type="ARBA" id="ARBA00010349"/>
    </source>
</evidence>
<accession>B6RB61</accession>
<evidence type="ECO:0000256" key="4">
    <source>
        <dbReference type="ARBA" id="ARBA00022490"/>
    </source>
</evidence>